<keyword evidence="5 6" id="KW-0472">Membrane</keyword>
<evidence type="ECO:0000313" key="8">
    <source>
        <dbReference type="EMBL" id="QFU75608.1"/>
    </source>
</evidence>
<comment type="subcellular location">
    <subcellularLocation>
        <location evidence="1">Membrane</location>
        <topology evidence="1">Multi-pass membrane protein</topology>
    </subcellularLocation>
</comment>
<dbReference type="PANTHER" id="PTHR32322">
    <property type="entry name" value="INNER MEMBRANE TRANSPORTER"/>
    <property type="match status" value="1"/>
</dbReference>
<proteinExistence type="inferred from homology"/>
<sequence length="290" mass="31767">MNAVLYLSTVFIFGTTWLAIYYQIGEVPVTVSVFYRFALAAIIMLVGVRLLGKLQHTTWRDQGYLFLQGCCLFSFNFLCFYTATETIASGLVSVVFSLASIFNAINNRLIWKEAIPLRVVAAGAIGALGLVLLFLPELQGEGVSLVSPRGVFLAILGTYLFSLGNMITRRNGSVGLHPVTTNTYAMAYGALILALVLILTQQPLVMPTAAEYFPALLYLSVFGSVIGFTTYLLLVNRIGPNHAAYTTVLMPVIALFLSSWFEGYVWYVTSYVGLGLVLLGNLVLVLKRRA</sequence>
<feature type="transmembrane region" description="Helical" evidence="6">
    <location>
        <begin position="267"/>
        <end position="286"/>
    </location>
</feature>
<evidence type="ECO:0000256" key="6">
    <source>
        <dbReference type="SAM" id="Phobius"/>
    </source>
</evidence>
<accession>A0A5P9NKY4</accession>
<dbReference type="AlphaFoldDB" id="A0A5P9NKY4"/>
<evidence type="ECO:0000256" key="1">
    <source>
        <dbReference type="ARBA" id="ARBA00004141"/>
    </source>
</evidence>
<feature type="transmembrane region" description="Helical" evidence="6">
    <location>
        <begin position="117"/>
        <end position="135"/>
    </location>
</feature>
<keyword evidence="3 6" id="KW-0812">Transmembrane</keyword>
<name>A0A5P9NKY4_9GAMM</name>
<evidence type="ECO:0000256" key="3">
    <source>
        <dbReference type="ARBA" id="ARBA00022692"/>
    </source>
</evidence>
<organism evidence="8 9">
    <name type="scientific">Halioglobus maricola</name>
    <dbReference type="NCBI Taxonomy" id="2601894"/>
    <lineage>
        <taxon>Bacteria</taxon>
        <taxon>Pseudomonadati</taxon>
        <taxon>Pseudomonadota</taxon>
        <taxon>Gammaproteobacteria</taxon>
        <taxon>Cellvibrionales</taxon>
        <taxon>Halieaceae</taxon>
        <taxon>Halioglobus</taxon>
    </lineage>
</organism>
<dbReference type="RefSeq" id="WP_152661715.1">
    <property type="nucleotide sequence ID" value="NZ_CP036422.1"/>
</dbReference>
<reference evidence="8 9" key="1">
    <citation type="submission" date="2019-02" db="EMBL/GenBank/DDBJ databases">
        <authorList>
            <person name="Li S.-H."/>
        </authorList>
    </citation>
    <scope>NUCLEOTIDE SEQUENCE [LARGE SCALE GENOMIC DNA]</scope>
    <source>
        <strain evidence="8 9">IMCC14385</strain>
    </source>
</reference>
<dbReference type="InterPro" id="IPR037185">
    <property type="entry name" value="EmrE-like"/>
</dbReference>
<comment type="similarity">
    <text evidence="2">Belongs to the EamA transporter family.</text>
</comment>
<feature type="transmembrane region" description="Helical" evidence="6">
    <location>
        <begin position="179"/>
        <end position="200"/>
    </location>
</feature>
<feature type="domain" description="EamA" evidence="7">
    <location>
        <begin position="4"/>
        <end position="134"/>
    </location>
</feature>
<evidence type="ECO:0000256" key="5">
    <source>
        <dbReference type="ARBA" id="ARBA00023136"/>
    </source>
</evidence>
<evidence type="ECO:0000256" key="4">
    <source>
        <dbReference type="ARBA" id="ARBA00022989"/>
    </source>
</evidence>
<feature type="transmembrane region" description="Helical" evidence="6">
    <location>
        <begin position="242"/>
        <end position="261"/>
    </location>
</feature>
<feature type="transmembrane region" description="Helical" evidence="6">
    <location>
        <begin position="147"/>
        <end position="167"/>
    </location>
</feature>
<feature type="domain" description="EamA" evidence="7">
    <location>
        <begin position="149"/>
        <end position="285"/>
    </location>
</feature>
<dbReference type="InterPro" id="IPR000620">
    <property type="entry name" value="EamA_dom"/>
</dbReference>
<dbReference type="Pfam" id="PF00892">
    <property type="entry name" value="EamA"/>
    <property type="match status" value="2"/>
</dbReference>
<dbReference type="PANTHER" id="PTHR32322:SF2">
    <property type="entry name" value="EAMA DOMAIN-CONTAINING PROTEIN"/>
    <property type="match status" value="1"/>
</dbReference>
<evidence type="ECO:0000259" key="7">
    <source>
        <dbReference type="Pfam" id="PF00892"/>
    </source>
</evidence>
<gene>
    <name evidence="8" type="ORF">EY643_08065</name>
</gene>
<feature type="transmembrane region" description="Helical" evidence="6">
    <location>
        <begin position="34"/>
        <end position="52"/>
    </location>
</feature>
<dbReference type="EMBL" id="CP036422">
    <property type="protein sequence ID" value="QFU75608.1"/>
    <property type="molecule type" value="Genomic_DNA"/>
</dbReference>
<dbReference type="Proteomes" id="UP000326287">
    <property type="component" value="Chromosome"/>
</dbReference>
<dbReference type="GO" id="GO:0016020">
    <property type="term" value="C:membrane"/>
    <property type="evidence" value="ECO:0007669"/>
    <property type="project" value="UniProtKB-SubCell"/>
</dbReference>
<dbReference type="SUPFAM" id="SSF103481">
    <property type="entry name" value="Multidrug resistance efflux transporter EmrE"/>
    <property type="match status" value="2"/>
</dbReference>
<evidence type="ECO:0000256" key="2">
    <source>
        <dbReference type="ARBA" id="ARBA00007362"/>
    </source>
</evidence>
<dbReference type="KEGG" id="halc:EY643_08065"/>
<feature type="transmembrane region" description="Helical" evidence="6">
    <location>
        <begin position="87"/>
        <end position="105"/>
    </location>
</feature>
<keyword evidence="4 6" id="KW-1133">Transmembrane helix</keyword>
<feature type="transmembrane region" description="Helical" evidence="6">
    <location>
        <begin position="64"/>
        <end position="81"/>
    </location>
</feature>
<feature type="transmembrane region" description="Helical" evidence="6">
    <location>
        <begin position="212"/>
        <end position="235"/>
    </location>
</feature>
<dbReference type="InterPro" id="IPR050638">
    <property type="entry name" value="AA-Vitamin_Transporters"/>
</dbReference>
<protein>
    <submittedName>
        <fullName evidence="8">DMT family transporter</fullName>
    </submittedName>
</protein>
<dbReference type="OrthoDB" id="2352272at2"/>
<evidence type="ECO:0000313" key="9">
    <source>
        <dbReference type="Proteomes" id="UP000326287"/>
    </source>
</evidence>
<keyword evidence="9" id="KW-1185">Reference proteome</keyword>